<dbReference type="Proteomes" id="UP000199679">
    <property type="component" value="Chromosome I"/>
</dbReference>
<dbReference type="RefSeq" id="WP_091369169.1">
    <property type="nucleotide sequence ID" value="NZ_LT629740.1"/>
</dbReference>
<reference evidence="1 2" key="1">
    <citation type="submission" date="2016-10" db="EMBL/GenBank/DDBJ databases">
        <authorList>
            <person name="de Groot N.N."/>
        </authorList>
    </citation>
    <scope>NUCLEOTIDE SEQUENCE [LARGE SCALE GENOMIC DNA]</scope>
    <source>
        <strain evidence="1 2">MP1X4</strain>
    </source>
</reference>
<sequence>MKTFLLLFLLLSDCKTAITPTDNTIVYVCESSNGKKYHLNPNCKGLRNCSHRIVKLTLGEAKRRGKTLCHWEK</sequence>
<gene>
    <name evidence="1" type="ORF">SAMN05216490_0648</name>
</gene>
<dbReference type="STRING" id="652787.SAMN05216490_0648"/>
<protein>
    <submittedName>
        <fullName evidence="1">Uncharacterized protein</fullName>
    </submittedName>
</protein>
<keyword evidence="2" id="KW-1185">Reference proteome</keyword>
<evidence type="ECO:0000313" key="1">
    <source>
        <dbReference type="EMBL" id="SDS16107.1"/>
    </source>
</evidence>
<proteinExistence type="predicted"/>
<dbReference type="EMBL" id="LT629740">
    <property type="protein sequence ID" value="SDS16107.1"/>
    <property type="molecule type" value="Genomic_DNA"/>
</dbReference>
<dbReference type="OrthoDB" id="885042at2"/>
<accession>A0A1H1PYQ0</accession>
<name>A0A1H1PYQ0_MUCMA</name>
<organism evidence="1 2">
    <name type="scientific">Mucilaginibacter mallensis</name>
    <dbReference type="NCBI Taxonomy" id="652787"/>
    <lineage>
        <taxon>Bacteria</taxon>
        <taxon>Pseudomonadati</taxon>
        <taxon>Bacteroidota</taxon>
        <taxon>Sphingobacteriia</taxon>
        <taxon>Sphingobacteriales</taxon>
        <taxon>Sphingobacteriaceae</taxon>
        <taxon>Mucilaginibacter</taxon>
    </lineage>
</organism>
<evidence type="ECO:0000313" key="2">
    <source>
        <dbReference type="Proteomes" id="UP000199679"/>
    </source>
</evidence>
<dbReference type="AlphaFoldDB" id="A0A1H1PYQ0"/>